<dbReference type="Pfam" id="PF01121">
    <property type="entry name" value="CoaE"/>
    <property type="match status" value="1"/>
</dbReference>
<evidence type="ECO:0008006" key="7">
    <source>
        <dbReference type="Google" id="ProtNLM"/>
    </source>
</evidence>
<evidence type="ECO:0000313" key="6">
    <source>
        <dbReference type="Proteomes" id="UP000241769"/>
    </source>
</evidence>
<keyword evidence="3" id="KW-0472">Membrane</keyword>
<dbReference type="NCBIfam" id="TIGR00152">
    <property type="entry name" value="dephospho-CoA kinase"/>
    <property type="match status" value="1"/>
</dbReference>
<dbReference type="FunCoup" id="A0A2P6NF37">
    <property type="interactions" value="115"/>
</dbReference>
<dbReference type="PROSITE" id="PS51219">
    <property type="entry name" value="DPCK"/>
    <property type="match status" value="1"/>
</dbReference>
<comment type="caution">
    <text evidence="5">The sequence shown here is derived from an EMBL/GenBank/DDBJ whole genome shotgun (WGS) entry which is preliminary data.</text>
</comment>
<dbReference type="STRING" id="1890364.A0A2P6NF37"/>
<dbReference type="GO" id="GO:0015937">
    <property type="term" value="P:coenzyme A biosynthetic process"/>
    <property type="evidence" value="ECO:0007669"/>
    <property type="project" value="InterPro"/>
</dbReference>
<dbReference type="AlphaFoldDB" id="A0A2P6NF37"/>
<dbReference type="EMBL" id="MDYQ01000169">
    <property type="protein sequence ID" value="PRP79823.1"/>
    <property type="molecule type" value="Genomic_DNA"/>
</dbReference>
<dbReference type="OrthoDB" id="247245at2759"/>
<dbReference type="HAMAP" id="MF_00376">
    <property type="entry name" value="Dephospho_CoA_kinase"/>
    <property type="match status" value="1"/>
</dbReference>
<accession>A0A2P6NF37</accession>
<evidence type="ECO:0000256" key="3">
    <source>
        <dbReference type="SAM" id="Phobius"/>
    </source>
</evidence>
<dbReference type="Gene3D" id="3.40.50.300">
    <property type="entry name" value="P-loop containing nucleotide triphosphate hydrolases"/>
    <property type="match status" value="2"/>
</dbReference>
<keyword evidence="3" id="KW-1133">Transmembrane helix</keyword>
<dbReference type="InterPro" id="IPR001977">
    <property type="entry name" value="Depp_CoAkinase"/>
</dbReference>
<keyword evidence="3" id="KW-0812">Transmembrane</keyword>
<evidence type="ECO:0000313" key="4">
    <source>
        <dbReference type="EMBL" id="PRP79823.1"/>
    </source>
</evidence>
<dbReference type="InParanoid" id="A0A2P6NF37"/>
<feature type="transmembrane region" description="Helical" evidence="3">
    <location>
        <begin position="182"/>
        <end position="202"/>
    </location>
</feature>
<dbReference type="SUPFAM" id="SSF52540">
    <property type="entry name" value="P-loop containing nucleoside triphosphate hydrolases"/>
    <property type="match status" value="1"/>
</dbReference>
<name>A0A2P6NF37_9EUKA</name>
<keyword evidence="2" id="KW-0067">ATP-binding</keyword>
<keyword evidence="6" id="KW-1185">Reference proteome</keyword>
<gene>
    <name evidence="5" type="ORF">PROFUN_04853</name>
    <name evidence="4" type="ORF">PROFUN_12495</name>
</gene>
<evidence type="ECO:0000256" key="1">
    <source>
        <dbReference type="ARBA" id="ARBA00022741"/>
    </source>
</evidence>
<dbReference type="InterPro" id="IPR027417">
    <property type="entry name" value="P-loop_NTPase"/>
</dbReference>
<keyword evidence="1" id="KW-0547">Nucleotide-binding</keyword>
<dbReference type="EMBL" id="MDYQ01000100">
    <property type="protein sequence ID" value="PRP82548.1"/>
    <property type="molecule type" value="Genomic_DNA"/>
</dbReference>
<organism evidence="5 6">
    <name type="scientific">Planoprotostelium fungivorum</name>
    <dbReference type="NCBI Taxonomy" id="1890364"/>
    <lineage>
        <taxon>Eukaryota</taxon>
        <taxon>Amoebozoa</taxon>
        <taxon>Evosea</taxon>
        <taxon>Variosea</taxon>
        <taxon>Cavosteliida</taxon>
        <taxon>Cavosteliaceae</taxon>
        <taxon>Planoprotostelium</taxon>
    </lineage>
</organism>
<dbReference type="Proteomes" id="UP000241769">
    <property type="component" value="Unassembled WGS sequence"/>
</dbReference>
<dbReference type="GO" id="GO:0005524">
    <property type="term" value="F:ATP binding"/>
    <property type="evidence" value="ECO:0007669"/>
    <property type="project" value="UniProtKB-KW"/>
</dbReference>
<dbReference type="GO" id="GO:0004140">
    <property type="term" value="F:dephospho-CoA kinase activity"/>
    <property type="evidence" value="ECO:0007669"/>
    <property type="project" value="InterPro"/>
</dbReference>
<evidence type="ECO:0000313" key="5">
    <source>
        <dbReference type="EMBL" id="PRP82548.1"/>
    </source>
</evidence>
<evidence type="ECO:0000256" key="2">
    <source>
        <dbReference type="ARBA" id="ARBA00022840"/>
    </source>
</evidence>
<reference evidence="5 6" key="1">
    <citation type="journal article" date="2018" name="Genome Biol. Evol.">
        <title>Multiple Roots of Fruiting Body Formation in Amoebozoa.</title>
        <authorList>
            <person name="Hillmann F."/>
            <person name="Forbes G."/>
            <person name="Novohradska S."/>
            <person name="Ferling I."/>
            <person name="Riege K."/>
            <person name="Groth M."/>
            <person name="Westermann M."/>
            <person name="Marz M."/>
            <person name="Spaller T."/>
            <person name="Winckler T."/>
            <person name="Schaap P."/>
            <person name="Glockner G."/>
        </authorList>
    </citation>
    <scope>NUCLEOTIDE SEQUENCE [LARGE SCALE GENOMIC DNA]</scope>
    <source>
        <strain evidence="5 6">Jena</strain>
    </source>
</reference>
<sequence length="211" mass="24349">MKIIGLTGGPSSGKSVVAAEFKKRGIAVIDLDDVARQVVQPKAPAVQKIVKVLGPSVLLPTGGLDREKLRQQVAQSEDLRRRLNRITHMYILVEVLKRIIICFMKGHKLVILVVWVDQKTQIQRMRDKQPDLTVEEAEQQIKGQYSLDRKRTMADFVIDNRGTMEDTRNQVTRVTKDMMPGIMHMITYNLALPGFLLFWLLWSAKRMRRWW</sequence>
<dbReference type="PANTHER" id="PTHR10695">
    <property type="entry name" value="DEPHOSPHO-COA KINASE-RELATED"/>
    <property type="match status" value="1"/>
</dbReference>
<dbReference type="CDD" id="cd02022">
    <property type="entry name" value="DPCK"/>
    <property type="match status" value="1"/>
</dbReference>
<proteinExistence type="inferred from homology"/>
<dbReference type="PANTHER" id="PTHR10695:SF46">
    <property type="entry name" value="BIFUNCTIONAL COENZYME A SYNTHASE-RELATED"/>
    <property type="match status" value="1"/>
</dbReference>
<protein>
    <recommendedName>
        <fullName evidence="7">Dephospho-CoA kinase</fullName>
    </recommendedName>
</protein>